<reference evidence="2 3" key="1">
    <citation type="journal article" date="2016" name="Proc. Natl. Acad. Sci. U.S.A.">
        <title>Comparative genomics of biotechnologically important yeasts.</title>
        <authorList>
            <person name="Riley R."/>
            <person name="Haridas S."/>
            <person name="Wolfe K.H."/>
            <person name="Lopes M.R."/>
            <person name="Hittinger C.T."/>
            <person name="Goeker M."/>
            <person name="Salamov A.A."/>
            <person name="Wisecaver J.H."/>
            <person name="Long T.M."/>
            <person name="Calvey C.H."/>
            <person name="Aerts A.L."/>
            <person name="Barry K.W."/>
            <person name="Choi C."/>
            <person name="Clum A."/>
            <person name="Coughlan A.Y."/>
            <person name="Deshpande S."/>
            <person name="Douglass A.P."/>
            <person name="Hanson S.J."/>
            <person name="Klenk H.-P."/>
            <person name="LaButti K.M."/>
            <person name="Lapidus A."/>
            <person name="Lindquist E.A."/>
            <person name="Lipzen A.M."/>
            <person name="Meier-Kolthoff J.P."/>
            <person name="Ohm R.A."/>
            <person name="Otillar R.P."/>
            <person name="Pangilinan J.L."/>
            <person name="Peng Y."/>
            <person name="Rokas A."/>
            <person name="Rosa C.A."/>
            <person name="Scheuner C."/>
            <person name="Sibirny A.A."/>
            <person name="Slot J.C."/>
            <person name="Stielow J.B."/>
            <person name="Sun H."/>
            <person name="Kurtzman C.P."/>
            <person name="Blackwell M."/>
            <person name="Grigoriev I.V."/>
            <person name="Jeffries T.W."/>
        </authorList>
    </citation>
    <scope>NUCLEOTIDE SEQUENCE [LARGE SCALE GENOMIC DNA]</scope>
    <source>
        <strain evidence="2 3">NRRL Y-2026</strain>
    </source>
</reference>
<evidence type="ECO:0000313" key="3">
    <source>
        <dbReference type="Proteomes" id="UP000094455"/>
    </source>
</evidence>
<accession>A0A1E3NLM8</accession>
<organism evidence="2 3">
    <name type="scientific">Pichia membranifaciens NRRL Y-2026</name>
    <dbReference type="NCBI Taxonomy" id="763406"/>
    <lineage>
        <taxon>Eukaryota</taxon>
        <taxon>Fungi</taxon>
        <taxon>Dikarya</taxon>
        <taxon>Ascomycota</taxon>
        <taxon>Saccharomycotina</taxon>
        <taxon>Pichiomycetes</taxon>
        <taxon>Pichiales</taxon>
        <taxon>Pichiaceae</taxon>
        <taxon>Pichia</taxon>
    </lineage>
</organism>
<evidence type="ECO:0000256" key="1">
    <source>
        <dbReference type="SAM" id="MobiDB-lite"/>
    </source>
</evidence>
<keyword evidence="3" id="KW-1185">Reference proteome</keyword>
<feature type="region of interest" description="Disordered" evidence="1">
    <location>
        <begin position="1"/>
        <end position="63"/>
    </location>
</feature>
<dbReference type="AlphaFoldDB" id="A0A1E3NLM8"/>
<protein>
    <submittedName>
        <fullName evidence="2">Uncharacterized protein</fullName>
    </submittedName>
</protein>
<proteinExistence type="predicted"/>
<dbReference type="RefSeq" id="XP_019018089.1">
    <property type="nucleotide sequence ID" value="XM_019160165.1"/>
</dbReference>
<sequence>MRKRRNATRGRLQSRGCRPAGQQGCRPAPAAETAHIPSRTLRSGTAAPQREAERAGALRKHRY</sequence>
<evidence type="ECO:0000313" key="2">
    <source>
        <dbReference type="EMBL" id="ODQ46976.1"/>
    </source>
</evidence>
<name>A0A1E3NLM8_9ASCO</name>
<dbReference type="GeneID" id="30176852"/>
<dbReference type="Proteomes" id="UP000094455">
    <property type="component" value="Unassembled WGS sequence"/>
</dbReference>
<dbReference type="EMBL" id="KV454003">
    <property type="protein sequence ID" value="ODQ46976.1"/>
    <property type="molecule type" value="Genomic_DNA"/>
</dbReference>
<gene>
    <name evidence="2" type="ORF">PICMEDRAFT_139846</name>
</gene>